<dbReference type="RefSeq" id="WP_183405631.1">
    <property type="nucleotide sequence ID" value="NZ_JACHGG010000022.1"/>
</dbReference>
<dbReference type="AlphaFoldDB" id="A0A7W9T5S8"/>
<name>A0A7W9T5S8_9BACT</name>
<sequence>MKKLFIGFLLLAALGYGLYTLVFDRANYIYSKLPQVKAGMSRVEVTALLGVPDTTYAWPEAPYPPVLHYEMGLGAPDALRVFLDHDTVTAWSYNQ</sequence>
<evidence type="ECO:0000313" key="1">
    <source>
        <dbReference type="EMBL" id="MBB6061573.1"/>
    </source>
</evidence>
<comment type="caution">
    <text evidence="1">The sequence shown here is derived from an EMBL/GenBank/DDBJ whole genome shotgun (WGS) entry which is preliminary data.</text>
</comment>
<proteinExistence type="predicted"/>
<dbReference type="EMBL" id="JACHGG010000022">
    <property type="protein sequence ID" value="MBB6061573.1"/>
    <property type="molecule type" value="Genomic_DNA"/>
</dbReference>
<gene>
    <name evidence="1" type="ORF">HNQ93_004454</name>
</gene>
<accession>A0A7W9T5S8</accession>
<organism evidence="1 2">
    <name type="scientific">Hymenobacter luteus</name>
    <dbReference type="NCBI Taxonomy" id="1411122"/>
    <lineage>
        <taxon>Bacteria</taxon>
        <taxon>Pseudomonadati</taxon>
        <taxon>Bacteroidota</taxon>
        <taxon>Cytophagia</taxon>
        <taxon>Cytophagales</taxon>
        <taxon>Hymenobacteraceae</taxon>
        <taxon>Hymenobacter</taxon>
    </lineage>
</organism>
<protein>
    <submittedName>
        <fullName evidence="1">Uncharacterized protein</fullName>
    </submittedName>
</protein>
<dbReference type="Proteomes" id="UP000532746">
    <property type="component" value="Unassembled WGS sequence"/>
</dbReference>
<reference evidence="1 2" key="1">
    <citation type="submission" date="2020-08" db="EMBL/GenBank/DDBJ databases">
        <title>Genomic Encyclopedia of Type Strains, Phase IV (KMG-IV): sequencing the most valuable type-strain genomes for metagenomic binning, comparative biology and taxonomic classification.</title>
        <authorList>
            <person name="Goeker M."/>
        </authorList>
    </citation>
    <scope>NUCLEOTIDE SEQUENCE [LARGE SCALE GENOMIC DNA]</scope>
    <source>
        <strain evidence="1 2">DSM 26718</strain>
    </source>
</reference>
<keyword evidence="2" id="KW-1185">Reference proteome</keyword>
<evidence type="ECO:0000313" key="2">
    <source>
        <dbReference type="Proteomes" id="UP000532746"/>
    </source>
</evidence>